<evidence type="ECO:0000256" key="1">
    <source>
        <dbReference type="ARBA" id="ARBA00007596"/>
    </source>
</evidence>
<evidence type="ECO:0000256" key="2">
    <source>
        <dbReference type="ARBA" id="ARBA00022980"/>
    </source>
</evidence>
<dbReference type="EMBL" id="CAJFDH010000005">
    <property type="protein sequence ID" value="CAD5224975.1"/>
    <property type="molecule type" value="Genomic_DNA"/>
</dbReference>
<proteinExistence type="inferred from homology"/>
<organism evidence="4 5">
    <name type="scientific">Bursaphelenchus okinawaensis</name>
    <dbReference type="NCBI Taxonomy" id="465554"/>
    <lineage>
        <taxon>Eukaryota</taxon>
        <taxon>Metazoa</taxon>
        <taxon>Ecdysozoa</taxon>
        <taxon>Nematoda</taxon>
        <taxon>Chromadorea</taxon>
        <taxon>Rhabditida</taxon>
        <taxon>Tylenchina</taxon>
        <taxon>Tylenchomorpha</taxon>
        <taxon>Aphelenchoidea</taxon>
        <taxon>Aphelenchoididae</taxon>
        <taxon>Bursaphelenchus</taxon>
    </lineage>
</organism>
<comment type="caution">
    <text evidence="4">The sequence shown here is derived from an EMBL/GenBank/DDBJ whole genome shotgun (WGS) entry which is preliminary data.</text>
</comment>
<dbReference type="GO" id="GO:0005840">
    <property type="term" value="C:ribosome"/>
    <property type="evidence" value="ECO:0007669"/>
    <property type="project" value="UniProtKB-KW"/>
</dbReference>
<name>A0A811LD26_9BILA</name>
<dbReference type="EMBL" id="CAJFCW020000005">
    <property type="protein sequence ID" value="CAG9120377.1"/>
    <property type="molecule type" value="Genomic_DNA"/>
</dbReference>
<dbReference type="OrthoDB" id="275534at2759"/>
<reference evidence="4" key="1">
    <citation type="submission" date="2020-09" db="EMBL/GenBank/DDBJ databases">
        <authorList>
            <person name="Kikuchi T."/>
        </authorList>
    </citation>
    <scope>NUCLEOTIDE SEQUENCE</scope>
    <source>
        <strain evidence="4">SH1</strain>
    </source>
</reference>
<sequence length="70" mass="7894">MGAKSRFMIVQLKSVISGTTKVWVRERAGDSVKKILFDPALGKEVLFTEFDKVKGKADLKPYVRKMYGLS</sequence>
<protein>
    <recommendedName>
        <fullName evidence="6">39S ribosomal protein L33, mitochondrial</fullName>
    </recommendedName>
</protein>
<accession>A0A811LD26</accession>
<comment type="similarity">
    <text evidence="1">Belongs to the bacterial ribosomal protein bL33 family.</text>
</comment>
<keyword evidence="3" id="KW-0687">Ribonucleoprotein</keyword>
<dbReference type="InterPro" id="IPR038584">
    <property type="entry name" value="Ribosomal_bL33_sf"/>
</dbReference>
<dbReference type="Proteomes" id="UP000783686">
    <property type="component" value="Unassembled WGS sequence"/>
</dbReference>
<gene>
    <name evidence="4" type="ORF">BOKJ2_LOCUS11347</name>
</gene>
<dbReference type="Gene3D" id="2.20.28.120">
    <property type="entry name" value="Ribosomal protein L33"/>
    <property type="match status" value="1"/>
</dbReference>
<evidence type="ECO:0000256" key="3">
    <source>
        <dbReference type="ARBA" id="ARBA00023274"/>
    </source>
</evidence>
<evidence type="ECO:0008006" key="6">
    <source>
        <dbReference type="Google" id="ProtNLM"/>
    </source>
</evidence>
<evidence type="ECO:0000313" key="4">
    <source>
        <dbReference type="EMBL" id="CAD5224975.1"/>
    </source>
</evidence>
<dbReference type="Proteomes" id="UP000614601">
    <property type="component" value="Unassembled WGS sequence"/>
</dbReference>
<keyword evidence="2" id="KW-0689">Ribosomal protein</keyword>
<dbReference type="GO" id="GO:1990904">
    <property type="term" value="C:ribonucleoprotein complex"/>
    <property type="evidence" value="ECO:0007669"/>
    <property type="project" value="UniProtKB-KW"/>
</dbReference>
<evidence type="ECO:0000313" key="5">
    <source>
        <dbReference type="Proteomes" id="UP000614601"/>
    </source>
</evidence>
<keyword evidence="5" id="KW-1185">Reference proteome</keyword>
<dbReference type="AlphaFoldDB" id="A0A811LD26"/>